<sequence length="184" mass="21240">MAYGDRNRGSSVFDGFTLNPLPYPVLLILALILIFLGVSWYFSYEEVVESAQVQLGWLQFDTPVVLILIVRWLSSMENTEWFSGWDRRRRTTQGSSEGSSPWGVAALIVVLLILMQYQSIFHDNWRLNKKQEQSIDLLEWFKLQSIYYNKSTKATSCAKCLHSKETLQLVILLVENEIPEMGKP</sequence>
<protein>
    <submittedName>
        <fullName evidence="2">Uncharacterized protein</fullName>
    </submittedName>
</protein>
<dbReference type="PANTHER" id="PTHR33306:SF7">
    <property type="entry name" value="EXPRESSED PROTEIN"/>
    <property type="match status" value="1"/>
</dbReference>
<dbReference type="STRING" id="3818.A0A445A7Y1"/>
<feature type="transmembrane region" description="Helical" evidence="1">
    <location>
        <begin position="102"/>
        <end position="121"/>
    </location>
</feature>
<dbReference type="PANTHER" id="PTHR33306">
    <property type="entry name" value="EXPRESSED PROTEIN-RELATED-RELATED"/>
    <property type="match status" value="1"/>
</dbReference>
<gene>
    <name evidence="2" type="ORF">Ahy_B03g067757</name>
</gene>
<evidence type="ECO:0000313" key="3">
    <source>
        <dbReference type="Proteomes" id="UP000289738"/>
    </source>
</evidence>
<proteinExistence type="predicted"/>
<keyword evidence="1" id="KW-0472">Membrane</keyword>
<feature type="transmembrane region" description="Helical" evidence="1">
    <location>
        <begin position="23"/>
        <end position="43"/>
    </location>
</feature>
<keyword evidence="3" id="KW-1185">Reference proteome</keyword>
<dbReference type="AlphaFoldDB" id="A0A445A7Y1"/>
<organism evidence="2 3">
    <name type="scientific">Arachis hypogaea</name>
    <name type="common">Peanut</name>
    <dbReference type="NCBI Taxonomy" id="3818"/>
    <lineage>
        <taxon>Eukaryota</taxon>
        <taxon>Viridiplantae</taxon>
        <taxon>Streptophyta</taxon>
        <taxon>Embryophyta</taxon>
        <taxon>Tracheophyta</taxon>
        <taxon>Spermatophyta</taxon>
        <taxon>Magnoliopsida</taxon>
        <taxon>eudicotyledons</taxon>
        <taxon>Gunneridae</taxon>
        <taxon>Pentapetalae</taxon>
        <taxon>rosids</taxon>
        <taxon>fabids</taxon>
        <taxon>Fabales</taxon>
        <taxon>Fabaceae</taxon>
        <taxon>Papilionoideae</taxon>
        <taxon>50 kb inversion clade</taxon>
        <taxon>dalbergioids sensu lato</taxon>
        <taxon>Dalbergieae</taxon>
        <taxon>Pterocarpus clade</taxon>
        <taxon>Arachis</taxon>
    </lineage>
</organism>
<keyword evidence="1" id="KW-1133">Transmembrane helix</keyword>
<evidence type="ECO:0000313" key="2">
    <source>
        <dbReference type="EMBL" id="RYR22465.1"/>
    </source>
</evidence>
<evidence type="ECO:0000256" key="1">
    <source>
        <dbReference type="SAM" id="Phobius"/>
    </source>
</evidence>
<reference evidence="2 3" key="1">
    <citation type="submission" date="2019-01" db="EMBL/GenBank/DDBJ databases">
        <title>Sequencing of cultivated peanut Arachis hypogaea provides insights into genome evolution and oil improvement.</title>
        <authorList>
            <person name="Chen X."/>
        </authorList>
    </citation>
    <scope>NUCLEOTIDE SEQUENCE [LARGE SCALE GENOMIC DNA]</scope>
    <source>
        <strain evidence="3">cv. Fuhuasheng</strain>
        <tissue evidence="2">Leaves</tissue>
    </source>
</reference>
<dbReference type="Proteomes" id="UP000289738">
    <property type="component" value="Chromosome B03"/>
</dbReference>
<feature type="transmembrane region" description="Helical" evidence="1">
    <location>
        <begin position="55"/>
        <end position="73"/>
    </location>
</feature>
<dbReference type="EMBL" id="SDMP01000013">
    <property type="protein sequence ID" value="RYR22465.1"/>
    <property type="molecule type" value="Genomic_DNA"/>
</dbReference>
<accession>A0A445A7Y1</accession>
<name>A0A445A7Y1_ARAHY</name>
<keyword evidence="1" id="KW-0812">Transmembrane</keyword>
<comment type="caution">
    <text evidence="2">The sequence shown here is derived from an EMBL/GenBank/DDBJ whole genome shotgun (WGS) entry which is preliminary data.</text>
</comment>